<evidence type="ECO:0000313" key="2">
    <source>
        <dbReference type="EMBL" id="VFR40611.1"/>
    </source>
</evidence>
<evidence type="ECO:0000313" key="3">
    <source>
        <dbReference type="EMBL" id="VFR45820.1"/>
    </source>
</evidence>
<feature type="region of interest" description="Disordered" evidence="1">
    <location>
        <begin position="1"/>
        <end position="59"/>
    </location>
</feature>
<organism evidence="2">
    <name type="scientific">plant metagenome</name>
    <dbReference type="NCBI Taxonomy" id="1297885"/>
    <lineage>
        <taxon>unclassified sequences</taxon>
        <taxon>metagenomes</taxon>
        <taxon>organismal metagenomes</taxon>
    </lineage>
</organism>
<proteinExistence type="predicted"/>
<accession>A0A484QU56</accession>
<name>A0A484QU56_9ZZZZ</name>
<dbReference type="AlphaFoldDB" id="A0A484QU56"/>
<evidence type="ECO:0000256" key="1">
    <source>
        <dbReference type="SAM" id="MobiDB-lite"/>
    </source>
</evidence>
<feature type="compositionally biased region" description="Polar residues" evidence="1">
    <location>
        <begin position="45"/>
        <end position="58"/>
    </location>
</feature>
<gene>
    <name evidence="3" type="ORF">BER1_1226</name>
    <name evidence="2" type="ORF">BER2_1162</name>
</gene>
<dbReference type="EMBL" id="CAADIH010000013">
    <property type="protein sequence ID" value="VFR40611.1"/>
    <property type="molecule type" value="Genomic_DNA"/>
</dbReference>
<protein>
    <submittedName>
        <fullName evidence="2">Uncharacterized protein</fullName>
    </submittedName>
</protein>
<feature type="compositionally biased region" description="Basic and acidic residues" evidence="1">
    <location>
        <begin position="7"/>
        <end position="26"/>
    </location>
</feature>
<sequence>MSLLKSLADRQADRAKSLQRQTDRAKQIAARHHATAAPPPATTASKPLTQGAVKQSSEPPVVAARVQQALIPLFRDDGIEPSAPSSALIALADLYLHAAQYRTRHIAMVWPASLKTLTVVHALATLARWHEGDKQGVRGLLFPVKSNAFHPLNHIHFERQAVLSIARSLEEVNPNPRVTRSLPAKDAFHFWLTDRSLPKLQGDAFNPTIGELLPHFLAPADFKGWQPCHERLLALIRAKVLRRTSTKALQQNTEPFGQPGTAPDALFALDARMSEEDLRRACREMARVGPPEVVMIMATRAVRFEGPGWRGRLVRFCLMLEETFPQCPPGVVIVTDEPHAAYRLKNELWDKNSKRDPAKRWKTPHEFKICGVPSTVDAEGLLAPGAAEASFPSPREFDVHIVDSAVAKVANRLVRIAQNAPGGRENARALVDAAGYISRIAALPCGVRHMSEYLASPDVSTRTRAAFDWPLHMGAVNDFERTVGVGADRPALLDSVARASTLFGNYSKATPFAHKLAEIVAAAAARKRRSVAVVFTNALYRRLAERFLQGYDQFPEDVAFSSFQERVHFLSAAHLEEHLPGLEGSTLVFAGLNEDCLRLLLTNDQIPEHSVVLLTQRAGQFLRATLKPIAESFSEFRSYKPRIDSILCQLKDLPEDASVLSTSDYVLPTFRVELSSDISTANDEVDPDSWAIRLENGVTQYRRDTSEVYVYDPVSHHASDAGFRTCLVRSLEPGDKLFVMSAELREMVEQVLQDAGVPIQTDTTFEAALRSYHEQVQKRFAQRFPTGTVQDKVREMRQAILAVDGRLEADLAKEQAMRHWIDLGNSTNTPFDQLRPQAPLRESAFRAFAQVLGFSPLEAAYQWQRVIMAVRNSRRLDGRHVSDIYTYMLLQPESAMANSSIKRQTLMTLFEKARSSVVTVESANPLKETKQ</sequence>
<dbReference type="EMBL" id="CAADIE010000029">
    <property type="protein sequence ID" value="VFR45820.1"/>
    <property type="molecule type" value="Genomic_DNA"/>
</dbReference>
<reference evidence="2" key="1">
    <citation type="submission" date="2019-03" db="EMBL/GenBank/DDBJ databases">
        <authorList>
            <person name="Danneels B."/>
        </authorList>
    </citation>
    <scope>NUCLEOTIDE SEQUENCE</scope>
</reference>